<dbReference type="Proteomes" id="UP000309673">
    <property type="component" value="Unassembled WGS sequence"/>
</dbReference>
<keyword evidence="3 6" id="KW-0547">Nucleotide-binding</keyword>
<dbReference type="PIRSF" id="PIRSF000535">
    <property type="entry name" value="1PFK/6PFK/LacC"/>
    <property type="match status" value="1"/>
</dbReference>
<evidence type="ECO:0000256" key="4">
    <source>
        <dbReference type="ARBA" id="ARBA00022777"/>
    </source>
</evidence>
<dbReference type="InterPro" id="IPR002173">
    <property type="entry name" value="Carboh/pur_kinase_PfkB_CS"/>
</dbReference>
<dbReference type="GO" id="GO:0005829">
    <property type="term" value="C:cytosol"/>
    <property type="evidence" value="ECO:0007669"/>
    <property type="project" value="TreeGrafter"/>
</dbReference>
<dbReference type="GO" id="GO:0044281">
    <property type="term" value="P:small molecule metabolic process"/>
    <property type="evidence" value="ECO:0007669"/>
    <property type="project" value="UniProtKB-ARBA"/>
</dbReference>
<dbReference type="Gene3D" id="3.40.1190.20">
    <property type="match status" value="1"/>
</dbReference>
<dbReference type="InterPro" id="IPR029056">
    <property type="entry name" value="Ribokinase-like"/>
</dbReference>
<dbReference type="GO" id="GO:0016052">
    <property type="term" value="P:carbohydrate catabolic process"/>
    <property type="evidence" value="ECO:0007669"/>
    <property type="project" value="UniProtKB-ARBA"/>
</dbReference>
<dbReference type="InterPro" id="IPR017583">
    <property type="entry name" value="Tagatose/fructose_Pkinase"/>
</dbReference>
<comment type="similarity">
    <text evidence="6">Belongs to the carbohydrate kinase PfkB family. LacC subfamily.</text>
</comment>
<proteinExistence type="inferred from homology"/>
<evidence type="ECO:0000256" key="2">
    <source>
        <dbReference type="ARBA" id="ARBA00022679"/>
    </source>
</evidence>
<dbReference type="InterPro" id="IPR011611">
    <property type="entry name" value="PfkB_dom"/>
</dbReference>
<dbReference type="GO" id="GO:2001059">
    <property type="term" value="P:D-tagatose 6-phosphate catabolic process"/>
    <property type="evidence" value="ECO:0007669"/>
    <property type="project" value="UniProtKB-UniPathway"/>
</dbReference>
<comment type="pathway">
    <text evidence="6">Carbohydrate metabolism; D-tagatose 6-phosphate degradation; D-glyceraldehyde 3-phosphate and glycerone phosphate from D-tagatose 6-phosphate: step 1/2.</text>
</comment>
<dbReference type="OrthoDB" id="9801219at2"/>
<dbReference type="Pfam" id="PF00294">
    <property type="entry name" value="PfkB"/>
    <property type="match status" value="1"/>
</dbReference>
<dbReference type="GO" id="GO:0005988">
    <property type="term" value="P:lactose metabolic process"/>
    <property type="evidence" value="ECO:0007669"/>
    <property type="project" value="UniProtKB-KW"/>
</dbReference>
<dbReference type="EC" id="2.7.1.144" evidence="6"/>
<sequence length="312" mass="33187">MKTRIITVTLNAAIDKTYYLAEVMKGRVLRAEKVLAVAGGKGVNVARVLRQLGHEDVAVTGFAGGYNGRFIADQVREYGIIEEFVKVRGESRLCLNFMDSRDGSSTEVLEPGPELGREQAEEMKAKIGALASQSRLIIFSGSIPRGLPADFYADLIRIASSCGAEVFLDASGEPLAHGLAAVPQLIKPNADEIRPWLTGSGERAVAAAVTKLMDKGIPNVVVTLGEEGALAGIKGRIYRIHIPRIAAVNTVGSGDAFLAGFAYGYVRGWSSENCLRHAAAAGCANALSPIAGDVDVGNYENLLQEVSVETWL</sequence>
<dbReference type="PROSITE" id="PS00584">
    <property type="entry name" value="PFKB_KINASES_2"/>
    <property type="match status" value="1"/>
</dbReference>
<keyword evidence="2 6" id="KW-0808">Transferase</keyword>
<organism evidence="8 9">
    <name type="scientific">Cohnella pontilimi</name>
    <dbReference type="NCBI Taxonomy" id="2564100"/>
    <lineage>
        <taxon>Bacteria</taxon>
        <taxon>Bacillati</taxon>
        <taxon>Bacillota</taxon>
        <taxon>Bacilli</taxon>
        <taxon>Bacillales</taxon>
        <taxon>Paenibacillaceae</taxon>
        <taxon>Cohnella</taxon>
    </lineage>
</organism>
<evidence type="ECO:0000256" key="1">
    <source>
        <dbReference type="ARBA" id="ARBA00005380"/>
    </source>
</evidence>
<dbReference type="CDD" id="cd01164">
    <property type="entry name" value="FruK_PfkB_like"/>
    <property type="match status" value="1"/>
</dbReference>
<feature type="domain" description="Carbohydrate kinase PfkB" evidence="7">
    <location>
        <begin position="10"/>
        <end position="288"/>
    </location>
</feature>
<evidence type="ECO:0000256" key="5">
    <source>
        <dbReference type="ARBA" id="ARBA00022840"/>
    </source>
</evidence>
<dbReference type="GO" id="GO:0005524">
    <property type="term" value="F:ATP binding"/>
    <property type="evidence" value="ECO:0007669"/>
    <property type="project" value="UniProtKB-KW"/>
</dbReference>
<comment type="similarity">
    <text evidence="1">Belongs to the carbohydrate kinase pfkB family.</text>
</comment>
<reference evidence="8 9" key="1">
    <citation type="submission" date="2019-04" db="EMBL/GenBank/DDBJ databases">
        <title>Cohnella sp. nov., isolated from soil.</title>
        <authorList>
            <person name="Kim W."/>
        </authorList>
    </citation>
    <scope>NUCLEOTIDE SEQUENCE [LARGE SCALE GENOMIC DNA]</scope>
    <source>
        <strain evidence="8 9">CAU 1483</strain>
    </source>
</reference>
<keyword evidence="5 6" id="KW-0067">ATP-binding</keyword>
<evidence type="ECO:0000313" key="9">
    <source>
        <dbReference type="Proteomes" id="UP000309673"/>
    </source>
</evidence>
<dbReference type="FunFam" id="3.40.1190.20:FF:000001">
    <property type="entry name" value="Phosphofructokinase"/>
    <property type="match status" value="1"/>
</dbReference>
<dbReference type="GO" id="GO:0008443">
    <property type="term" value="F:phosphofructokinase activity"/>
    <property type="evidence" value="ECO:0007669"/>
    <property type="project" value="TreeGrafter"/>
</dbReference>
<dbReference type="GO" id="GO:0009024">
    <property type="term" value="F:tagatose-6-phosphate kinase activity"/>
    <property type="evidence" value="ECO:0007669"/>
    <property type="project" value="UniProtKB-EC"/>
</dbReference>
<name>A0A4U0FA36_9BACL</name>
<keyword evidence="4 8" id="KW-0418">Kinase</keyword>
<gene>
    <name evidence="8" type="ORF">E5161_13970</name>
</gene>
<dbReference type="PANTHER" id="PTHR46566">
    <property type="entry name" value="1-PHOSPHOFRUCTOKINASE-RELATED"/>
    <property type="match status" value="1"/>
</dbReference>
<keyword evidence="6" id="KW-0423">Lactose metabolism</keyword>
<evidence type="ECO:0000256" key="6">
    <source>
        <dbReference type="PIRNR" id="PIRNR000535"/>
    </source>
</evidence>
<protein>
    <recommendedName>
        <fullName evidence="6">Tagatose-6-phosphate kinase</fullName>
        <ecNumber evidence="6">2.7.1.144</ecNumber>
    </recommendedName>
</protein>
<evidence type="ECO:0000256" key="3">
    <source>
        <dbReference type="ARBA" id="ARBA00022741"/>
    </source>
</evidence>
<dbReference type="UniPathway" id="UPA00704">
    <property type="reaction ID" value="UER00715"/>
</dbReference>
<accession>A0A4U0FA36</accession>
<comment type="caution">
    <text evidence="8">The sequence shown here is derived from an EMBL/GenBank/DDBJ whole genome shotgun (WGS) entry which is preliminary data.</text>
</comment>
<dbReference type="RefSeq" id="WP_136778421.1">
    <property type="nucleotide sequence ID" value="NZ_SUPK01000006.1"/>
</dbReference>
<dbReference type="AlphaFoldDB" id="A0A4U0FA36"/>
<evidence type="ECO:0000259" key="7">
    <source>
        <dbReference type="Pfam" id="PF00294"/>
    </source>
</evidence>
<evidence type="ECO:0000313" key="8">
    <source>
        <dbReference type="EMBL" id="TJY41501.1"/>
    </source>
</evidence>
<keyword evidence="9" id="KW-1185">Reference proteome</keyword>
<dbReference type="EMBL" id="SUPK01000006">
    <property type="protein sequence ID" value="TJY41501.1"/>
    <property type="molecule type" value="Genomic_DNA"/>
</dbReference>
<comment type="catalytic activity">
    <reaction evidence="6">
        <text>D-tagatofuranose 6-phosphate + ATP = D-tagatofuranose 1,6-bisphosphate + ADP + H(+)</text>
        <dbReference type="Rhea" id="RHEA:12420"/>
        <dbReference type="ChEBI" id="CHEBI:15378"/>
        <dbReference type="ChEBI" id="CHEBI:30616"/>
        <dbReference type="ChEBI" id="CHEBI:58694"/>
        <dbReference type="ChEBI" id="CHEBI:58695"/>
        <dbReference type="ChEBI" id="CHEBI:456216"/>
        <dbReference type="EC" id="2.7.1.144"/>
    </reaction>
</comment>
<dbReference type="SUPFAM" id="SSF53613">
    <property type="entry name" value="Ribokinase-like"/>
    <property type="match status" value="1"/>
</dbReference>
<dbReference type="NCBIfam" id="TIGR03168">
    <property type="entry name" value="1-PFK"/>
    <property type="match status" value="1"/>
</dbReference>
<dbReference type="PANTHER" id="PTHR46566:SF2">
    <property type="entry name" value="ATP-DEPENDENT 6-PHOSPHOFRUCTOKINASE ISOZYME 2"/>
    <property type="match status" value="1"/>
</dbReference>